<feature type="binding site" evidence="6">
    <location>
        <position position="313"/>
    </location>
    <ligand>
        <name>Zn(2+)</name>
        <dbReference type="ChEBI" id="CHEBI:29105"/>
        <label>1</label>
    </ligand>
</feature>
<dbReference type="SUPFAM" id="SSF51556">
    <property type="entry name" value="Metallo-dependent hydrolases"/>
    <property type="match status" value="1"/>
</dbReference>
<feature type="binding site" evidence="6">
    <location>
        <position position="94"/>
    </location>
    <ligand>
        <name>substrate</name>
    </ligand>
</feature>
<feature type="domain" description="Amidohydrolase-related" evidence="7">
    <location>
        <begin position="53"/>
        <end position="399"/>
    </location>
</feature>
<evidence type="ECO:0000256" key="5">
    <source>
        <dbReference type="ARBA" id="ARBA00022975"/>
    </source>
</evidence>
<dbReference type="NCBIfam" id="TIGR00857">
    <property type="entry name" value="pyrC_multi"/>
    <property type="match status" value="1"/>
</dbReference>
<comment type="catalytic activity">
    <reaction evidence="6">
        <text>(S)-dihydroorotate + H2O = N-carbamoyl-L-aspartate + H(+)</text>
        <dbReference type="Rhea" id="RHEA:24296"/>
        <dbReference type="ChEBI" id="CHEBI:15377"/>
        <dbReference type="ChEBI" id="CHEBI:15378"/>
        <dbReference type="ChEBI" id="CHEBI:30864"/>
        <dbReference type="ChEBI" id="CHEBI:32814"/>
        <dbReference type="EC" id="3.5.2.3"/>
    </reaction>
</comment>
<evidence type="ECO:0000256" key="3">
    <source>
        <dbReference type="ARBA" id="ARBA00022801"/>
    </source>
</evidence>
<dbReference type="PANTHER" id="PTHR43668:SF2">
    <property type="entry name" value="ALLANTOINASE"/>
    <property type="match status" value="1"/>
</dbReference>
<dbReference type="InterPro" id="IPR006680">
    <property type="entry name" value="Amidohydro-rel"/>
</dbReference>
<comment type="function">
    <text evidence="6">Catalyzes the reversible cyclization of carbamoyl aspartate to dihydroorotate.</text>
</comment>
<dbReference type="PANTHER" id="PTHR43668">
    <property type="entry name" value="ALLANTOINASE"/>
    <property type="match status" value="1"/>
</dbReference>
<dbReference type="Gene3D" id="3.20.20.140">
    <property type="entry name" value="Metal-dependent hydrolases"/>
    <property type="match status" value="1"/>
</dbReference>
<feature type="binding site" evidence="6">
    <location>
        <position position="146"/>
    </location>
    <ligand>
        <name>Zn(2+)</name>
        <dbReference type="ChEBI" id="CHEBI:29105"/>
        <label>1</label>
    </ligand>
</feature>
<proteinExistence type="inferred from homology"/>
<dbReference type="HAMAP" id="MF_00220_A">
    <property type="entry name" value="PyrC_classI_A"/>
    <property type="match status" value="1"/>
</dbReference>
<dbReference type="GO" id="GO:0044205">
    <property type="term" value="P:'de novo' UMP biosynthetic process"/>
    <property type="evidence" value="ECO:0007669"/>
    <property type="project" value="UniProtKB-UniRule"/>
</dbReference>
<dbReference type="GO" id="GO:0005737">
    <property type="term" value="C:cytoplasm"/>
    <property type="evidence" value="ECO:0007669"/>
    <property type="project" value="TreeGrafter"/>
</dbReference>
<dbReference type="PROSITE" id="PS00482">
    <property type="entry name" value="DIHYDROOROTASE_1"/>
    <property type="match status" value="1"/>
</dbReference>
<evidence type="ECO:0000256" key="2">
    <source>
        <dbReference type="ARBA" id="ARBA00022723"/>
    </source>
</evidence>
<keyword evidence="5 6" id="KW-0665">Pyrimidine biosynthesis</keyword>
<dbReference type="UniPathway" id="UPA00070">
    <property type="reaction ID" value="UER00117"/>
</dbReference>
<feature type="binding site" evidence="6">
    <location>
        <position position="62"/>
    </location>
    <ligand>
        <name>Zn(2+)</name>
        <dbReference type="ChEBI" id="CHEBI:29105"/>
        <label>1</label>
    </ligand>
</feature>
<dbReference type="InterPro" id="IPR002195">
    <property type="entry name" value="Dihydroorotase_CS"/>
</dbReference>
<dbReference type="FunFam" id="3.20.20.140:FF:000174">
    <property type="entry name" value="Dihydropyrimidinase-related protein 2"/>
    <property type="match status" value="1"/>
</dbReference>
<evidence type="ECO:0000313" key="8">
    <source>
        <dbReference type="EMBL" id="KGK98623.1"/>
    </source>
</evidence>
<feature type="binding site" evidence="6">
    <location>
        <position position="180"/>
    </location>
    <ligand>
        <name>Zn(2+)</name>
        <dbReference type="ChEBI" id="CHEBI:29105"/>
        <label>2</label>
    </ligand>
</feature>
<dbReference type="NCBIfam" id="NF002668">
    <property type="entry name" value="PRK02382.1"/>
    <property type="match status" value="1"/>
</dbReference>
<dbReference type="PROSITE" id="PS00483">
    <property type="entry name" value="DIHYDROOROTASE_2"/>
    <property type="match status" value="1"/>
</dbReference>
<gene>
    <name evidence="6" type="primary">pyrC</name>
    <name evidence="8" type="ORF">LI82_07090</name>
</gene>
<comment type="caution">
    <text evidence="6">Lacks conserved residue(s) required for the propagation of feature annotation.</text>
</comment>
<comment type="similarity">
    <text evidence="6">Belongs to the metallo-dependent hydrolases superfamily. DHOase family. Class I DHOase subfamily.</text>
</comment>
<organism evidence="8 9">
    <name type="scientific">Methanococcoides methylutens</name>
    <dbReference type="NCBI Taxonomy" id="2226"/>
    <lineage>
        <taxon>Archaea</taxon>
        <taxon>Methanobacteriati</taxon>
        <taxon>Methanobacteriota</taxon>
        <taxon>Stenosarchaea group</taxon>
        <taxon>Methanomicrobia</taxon>
        <taxon>Methanosarcinales</taxon>
        <taxon>Methanosarcinaceae</taxon>
        <taxon>Methanococcoides</taxon>
    </lineage>
</organism>
<dbReference type="GO" id="GO:0006145">
    <property type="term" value="P:purine nucleobase catabolic process"/>
    <property type="evidence" value="ECO:0007669"/>
    <property type="project" value="TreeGrafter"/>
</dbReference>
<feature type="binding site" evidence="6">
    <location>
        <position position="146"/>
    </location>
    <ligand>
        <name>Zn(2+)</name>
        <dbReference type="ChEBI" id="CHEBI:29105"/>
        <label>2</label>
    </ligand>
</feature>
<dbReference type="EC" id="3.5.2.3" evidence="6"/>
<dbReference type="InterPro" id="IPR004722">
    <property type="entry name" value="DHOase"/>
</dbReference>
<dbReference type="InterPro" id="IPR011059">
    <property type="entry name" value="Metal-dep_hydrolase_composite"/>
</dbReference>
<evidence type="ECO:0000256" key="1">
    <source>
        <dbReference type="ARBA" id="ARBA00008829"/>
    </source>
</evidence>
<comment type="caution">
    <text evidence="8">The sequence shown here is derived from an EMBL/GenBank/DDBJ whole genome shotgun (WGS) entry which is preliminary data.</text>
</comment>
<evidence type="ECO:0000313" key="9">
    <source>
        <dbReference type="Proteomes" id="UP000029859"/>
    </source>
</evidence>
<dbReference type="OrthoDB" id="50279at2157"/>
<comment type="pathway">
    <text evidence="6">Pyrimidine metabolism; UMP biosynthesis via de novo pathway; (S)-dihydroorotate from bicarbonate: step 3/3.</text>
</comment>
<reference evidence="8 9" key="1">
    <citation type="submission" date="2014-09" db="EMBL/GenBank/DDBJ databases">
        <title>Draft genome sequence of an obligately methylotrophic methanogen, Methanococcoides methylutens, isolated from marine sediment.</title>
        <authorList>
            <person name="Guan Y."/>
            <person name="Ngugi D.K."/>
            <person name="Blom J."/>
            <person name="Ali S."/>
            <person name="Ferry J.G."/>
            <person name="Stingl U."/>
        </authorList>
    </citation>
    <scope>NUCLEOTIDE SEQUENCE [LARGE SCALE GENOMIC DNA]</scope>
    <source>
        <strain evidence="8 9">DSM 2657</strain>
    </source>
</reference>
<dbReference type="Gene3D" id="2.30.40.10">
    <property type="entry name" value="Urease, subunit C, domain 1"/>
    <property type="match status" value="1"/>
</dbReference>
<comment type="cofactor">
    <cofactor evidence="6">
        <name>Zn(2+)</name>
        <dbReference type="ChEBI" id="CHEBI:29105"/>
    </cofactor>
    <text evidence="6">Binds 2 Zn(2+) ions per subunit.</text>
</comment>
<dbReference type="InterPro" id="IPR032466">
    <property type="entry name" value="Metal_Hydrolase"/>
</dbReference>
<dbReference type="GO" id="GO:0008270">
    <property type="term" value="F:zinc ion binding"/>
    <property type="evidence" value="ECO:0007669"/>
    <property type="project" value="UniProtKB-UniRule"/>
</dbReference>
<name>A0A099T370_METMT</name>
<sequence>MTDILIKNTKVFYNNFLQPGEISINNGKIERIAKDISGADPDLLIDAKGALTIPAGIDAHVHFREPGMIKKEDWYTGSCSAAAGGITTVIEHPNTIPPTISKSSFKEKLKLANRKSVIDFGINGGVTKNLESLSLLWELGVTSFGEIFMAESTGGLNIDEKDFSEALGIIKELDAVACIHAEDENIRLENEKLLKKDFSPSSHSRIRSNLCEGYAVEKALEVIAEKGTRSHFCHISTLEALGLIRKEKYVAAAENREHNVTCEVAPHHLFLSTRDWDKLGTFGKMNPPLRDRRNVKALMNAVNDGTVSAIASDHAPHSEFDKDLDIRSAPSGVPGVETLMPLMLMAVKKNILPIGRMIEVTSRNPAHIFGLDTRHSKGVFAEGYDADLIIVDTRNATPIKADKLHSKAGWSPFEGMDAIFPMTTIARGEVVWENEVIAEKGRGKFLEGHGYPEEEQ</sequence>
<feature type="active site" evidence="6">
    <location>
        <position position="313"/>
    </location>
</feature>
<dbReference type="AlphaFoldDB" id="A0A099T370"/>
<protein>
    <recommendedName>
        <fullName evidence="6">Dihydroorotase</fullName>
        <shortName evidence="6">DHOase</shortName>
        <ecNumber evidence="6">3.5.2.3</ecNumber>
    </recommendedName>
</protein>
<keyword evidence="4 6" id="KW-0862">Zinc</keyword>
<keyword evidence="9" id="KW-1185">Reference proteome</keyword>
<evidence type="ECO:0000256" key="4">
    <source>
        <dbReference type="ARBA" id="ARBA00022833"/>
    </source>
</evidence>
<evidence type="ECO:0000259" key="7">
    <source>
        <dbReference type="Pfam" id="PF01979"/>
    </source>
</evidence>
<dbReference type="Proteomes" id="UP000029859">
    <property type="component" value="Unassembled WGS sequence"/>
</dbReference>
<dbReference type="GO" id="GO:0004038">
    <property type="term" value="F:allantoinase activity"/>
    <property type="evidence" value="ECO:0007669"/>
    <property type="project" value="TreeGrafter"/>
</dbReference>
<feature type="binding site" evidence="6">
    <location>
        <position position="317"/>
    </location>
    <ligand>
        <name>substrate</name>
    </ligand>
</feature>
<feature type="binding site" evidence="6">
    <location>
        <position position="234"/>
    </location>
    <ligand>
        <name>Zn(2+)</name>
        <dbReference type="ChEBI" id="CHEBI:29105"/>
        <label>2</label>
    </ligand>
</feature>
<dbReference type="SUPFAM" id="SSF51338">
    <property type="entry name" value="Composite domain of metallo-dependent hydrolases"/>
    <property type="match status" value="1"/>
</dbReference>
<dbReference type="CDD" id="cd01318">
    <property type="entry name" value="DHOase_IIb"/>
    <property type="match status" value="1"/>
</dbReference>
<feature type="binding site" evidence="6">
    <location>
        <begin position="62"/>
        <end position="64"/>
    </location>
    <ligand>
        <name>substrate</name>
    </ligand>
</feature>
<dbReference type="EMBL" id="JRHO01000013">
    <property type="protein sequence ID" value="KGK98623.1"/>
    <property type="molecule type" value="Genomic_DNA"/>
</dbReference>
<dbReference type="Pfam" id="PF01979">
    <property type="entry name" value="Amidohydro_1"/>
    <property type="match status" value="1"/>
</dbReference>
<evidence type="ECO:0000256" key="6">
    <source>
        <dbReference type="HAMAP-Rule" id="MF_00220"/>
    </source>
</evidence>
<dbReference type="RefSeq" id="WP_048194409.1">
    <property type="nucleotide sequence ID" value="NZ_CAAGSM010000009.1"/>
</dbReference>
<dbReference type="InterPro" id="IPR050138">
    <property type="entry name" value="DHOase/Allantoinase_Hydrolase"/>
</dbReference>
<keyword evidence="3 6" id="KW-0378">Hydrolase</keyword>
<keyword evidence="2 6" id="KW-0479">Metal-binding</keyword>
<feature type="binding site" evidence="6">
    <location>
        <position position="60"/>
    </location>
    <ligand>
        <name>Zn(2+)</name>
        <dbReference type="ChEBI" id="CHEBI:29105"/>
        <label>1</label>
    </ligand>
</feature>
<accession>A0A099T370</accession>
<comment type="similarity">
    <text evidence="1">Belongs to the metallo-dependent hydrolases superfamily. Hydantoinase/dihydropyrimidinase family.</text>
</comment>
<dbReference type="GO" id="GO:0004151">
    <property type="term" value="F:dihydroorotase activity"/>
    <property type="evidence" value="ECO:0007669"/>
    <property type="project" value="UniProtKB-UniRule"/>
</dbReference>